<evidence type="ECO:0000256" key="1">
    <source>
        <dbReference type="SAM" id="MobiDB-lite"/>
    </source>
</evidence>
<feature type="region of interest" description="Disordered" evidence="1">
    <location>
        <begin position="641"/>
        <end position="671"/>
    </location>
</feature>
<keyword evidence="3" id="KW-1185">Reference proteome</keyword>
<feature type="compositionally biased region" description="Pro residues" evidence="1">
    <location>
        <begin position="72"/>
        <end position="92"/>
    </location>
</feature>
<dbReference type="CDD" id="cd10170">
    <property type="entry name" value="ASKHA_NBD_HSP70"/>
    <property type="match status" value="1"/>
</dbReference>
<comment type="caution">
    <text evidence="2">The sequence shown here is derived from an EMBL/GenBank/DDBJ whole genome shotgun (WGS) entry which is preliminary data.</text>
</comment>
<dbReference type="PANTHER" id="PTHR14187:SF5">
    <property type="entry name" value="HEAT SHOCK 70 KDA PROTEIN 12A"/>
    <property type="match status" value="1"/>
</dbReference>
<feature type="compositionally biased region" description="Low complexity" evidence="1">
    <location>
        <begin position="22"/>
        <end position="32"/>
    </location>
</feature>
<protein>
    <recommendedName>
        <fullName evidence="4">Actin-like ATPase domain-containing protein</fullName>
    </recommendedName>
</protein>
<dbReference type="SUPFAM" id="SSF53067">
    <property type="entry name" value="Actin-like ATPase domain"/>
    <property type="match status" value="2"/>
</dbReference>
<gene>
    <name evidence="2" type="ORF">ONZ51_g5262</name>
</gene>
<evidence type="ECO:0000313" key="2">
    <source>
        <dbReference type="EMBL" id="KAJ8482579.1"/>
    </source>
</evidence>
<reference evidence="2" key="1">
    <citation type="submission" date="2022-11" db="EMBL/GenBank/DDBJ databases">
        <title>Genome Sequence of Cubamyces cubensis.</title>
        <authorList>
            <person name="Buettner E."/>
        </authorList>
    </citation>
    <scope>NUCLEOTIDE SEQUENCE</scope>
    <source>
        <strain evidence="2">MPL-01</strain>
    </source>
</reference>
<organism evidence="2 3">
    <name type="scientific">Trametes cubensis</name>
    <dbReference type="NCBI Taxonomy" id="1111947"/>
    <lineage>
        <taxon>Eukaryota</taxon>
        <taxon>Fungi</taxon>
        <taxon>Dikarya</taxon>
        <taxon>Basidiomycota</taxon>
        <taxon>Agaricomycotina</taxon>
        <taxon>Agaricomycetes</taxon>
        <taxon>Polyporales</taxon>
        <taxon>Polyporaceae</taxon>
        <taxon>Trametes</taxon>
    </lineage>
</organism>
<feature type="compositionally biased region" description="Pro residues" evidence="1">
    <location>
        <begin position="48"/>
        <end position="59"/>
    </location>
</feature>
<feature type="region of interest" description="Disordered" evidence="1">
    <location>
        <begin position="1"/>
        <end position="133"/>
    </location>
</feature>
<dbReference type="EMBL" id="JAPEVG010000111">
    <property type="protein sequence ID" value="KAJ8482579.1"/>
    <property type="molecule type" value="Genomic_DNA"/>
</dbReference>
<feature type="compositionally biased region" description="Basic and acidic residues" evidence="1">
    <location>
        <begin position="656"/>
        <end position="671"/>
    </location>
</feature>
<sequence>MSCCGEPDDKVRNGQAAQHVTPFQSQPVSQQPGPQPTMPQWSGEKTFQPPPGPSPPPPTHQGANAAWESKASPPPQGPFIPSPPQGSPPPGLFPHGALQPQISGSPPPGTTSSIYGGFSPVQSPPMARTSPDRTLNMSFTARRSSPPMVPQQSAFADERKLSVSIDFGTTFSGVAYGSSRIAAGKVQQILNWPGSFETFRKIPTCLLYDQNGQILAWGIEAKNAGPIPGAIKCEWFKLFLEPKALRDEADVDPRLPALPPGKRAIDLIVDFLTCLWDYAKQQITREIGAVADLDTADVWLTVPAAWDATGCQMMRDAAITAGLVRSAMPGDNEWRERLHIISEPEAAAVHCAAMTDVHKLAPNQNFMICDAGGGTVDLAVYKVMGMLANLEIAELCARSGANCGSLFLDLRFRELMKTLLADHPVHLDRVSLANFMENFSETEKLRYMGEEDDDKMFHFTCFNVEDPDDPAVGLINGEVTIPWEPPPAGGVRPCRERGLSGQLNNRGSRASAFPCRGRLRHGTASLQVLELIEAQTKKVDQRLDALLLVGGFSASEYLFRKVQEHFQARIRVIARPSDCDTATLRGAAQYGLARRPLVSSVVAPRSYMLKVKLPAEPEDWLKRPGYIRENDAGVAICENRQVAPDTREPPCPARGGAERARERKQHADRSGRRPIRLQYLVAKGAILRKGCVAAAPSPRFSGKGEDGPSGLDPLAAVYCIAAAQDDVLVRRMSTSTPTAACLLTLLRSDRFGWASASASAKPHQRQPNCIAPMCAFTRP</sequence>
<accession>A0AAD7TWS4</accession>
<proteinExistence type="predicted"/>
<feature type="compositionally biased region" description="Low complexity" evidence="1">
    <location>
        <begin position="99"/>
        <end position="114"/>
    </location>
</feature>
<dbReference type="AlphaFoldDB" id="A0AAD7TWS4"/>
<evidence type="ECO:0000313" key="3">
    <source>
        <dbReference type="Proteomes" id="UP001215151"/>
    </source>
</evidence>
<dbReference type="InterPro" id="IPR043129">
    <property type="entry name" value="ATPase_NBD"/>
</dbReference>
<evidence type="ECO:0008006" key="4">
    <source>
        <dbReference type="Google" id="ProtNLM"/>
    </source>
</evidence>
<dbReference type="PANTHER" id="PTHR14187">
    <property type="entry name" value="ALPHA KINASE/ELONGATION FACTOR 2 KINASE"/>
    <property type="match status" value="1"/>
</dbReference>
<name>A0AAD7TWS4_9APHY</name>
<dbReference type="Proteomes" id="UP001215151">
    <property type="component" value="Unassembled WGS sequence"/>
</dbReference>
<dbReference type="Gene3D" id="3.30.420.40">
    <property type="match status" value="1"/>
</dbReference>